<gene>
    <name evidence="2" type="ORF">GMARGA_LOCUS17423</name>
</gene>
<accession>A0ABN7VDH0</accession>
<dbReference type="EMBL" id="CAJVQB010013194">
    <property type="protein sequence ID" value="CAG8760541.1"/>
    <property type="molecule type" value="Genomic_DNA"/>
</dbReference>
<dbReference type="Pfam" id="PF07534">
    <property type="entry name" value="TLD"/>
    <property type="match status" value="1"/>
</dbReference>
<evidence type="ECO:0000313" key="2">
    <source>
        <dbReference type="EMBL" id="CAG8760541.1"/>
    </source>
</evidence>
<dbReference type="InterPro" id="IPR006571">
    <property type="entry name" value="TLDc_dom"/>
</dbReference>
<protein>
    <submittedName>
        <fullName evidence="2">32526_t:CDS:1</fullName>
    </submittedName>
</protein>
<keyword evidence="3" id="KW-1185">Reference proteome</keyword>
<sequence>FETNGSHAYKPLPNLVSLNPHCLYAAYIQLLEEWNSLSNDWIKTDGNFIVFEKSNISPEVYLYSGTICLENQNPTRVIDLIAAADELILTELVNFLKEYLLTHYDEWIRQHALQILYHTAFHSCKELQDICLEIIYHQNIILDNLFDSNLIKLKHATVISHWIDRIEDPEQTQLYRKSPSHSFKLLLRGSRDGFSARKFHELCKDKGATVVIMKIAGTGEVIGGYNPENWKGGFFGNWVKSMDSFIFYLGVESENLKNSKLSRIKKNHSRMAVFSADVRGPCFGNRDLWMSNYNNLSKGCSSRNSYYEKNLIDSQEFDLEDYEVFQIFHQQSVNEKTI</sequence>
<dbReference type="InterPro" id="IPR011333">
    <property type="entry name" value="SKP1/BTB/POZ_sf"/>
</dbReference>
<reference evidence="2 3" key="1">
    <citation type="submission" date="2021-06" db="EMBL/GenBank/DDBJ databases">
        <authorList>
            <person name="Kallberg Y."/>
            <person name="Tangrot J."/>
            <person name="Rosling A."/>
        </authorList>
    </citation>
    <scope>NUCLEOTIDE SEQUENCE [LARGE SCALE GENOMIC DNA]</scope>
    <source>
        <strain evidence="2 3">120-4 pot B 10/14</strain>
    </source>
</reference>
<dbReference type="PROSITE" id="PS51886">
    <property type="entry name" value="TLDC"/>
    <property type="match status" value="1"/>
</dbReference>
<dbReference type="Proteomes" id="UP000789901">
    <property type="component" value="Unassembled WGS sequence"/>
</dbReference>
<name>A0ABN7VDH0_GIGMA</name>
<organism evidence="2 3">
    <name type="scientific">Gigaspora margarita</name>
    <dbReference type="NCBI Taxonomy" id="4874"/>
    <lineage>
        <taxon>Eukaryota</taxon>
        <taxon>Fungi</taxon>
        <taxon>Fungi incertae sedis</taxon>
        <taxon>Mucoromycota</taxon>
        <taxon>Glomeromycotina</taxon>
        <taxon>Glomeromycetes</taxon>
        <taxon>Diversisporales</taxon>
        <taxon>Gigasporaceae</taxon>
        <taxon>Gigaspora</taxon>
    </lineage>
</organism>
<feature type="domain" description="TLDc" evidence="1">
    <location>
        <begin position="149"/>
        <end position="328"/>
    </location>
</feature>
<feature type="non-terminal residue" evidence="2">
    <location>
        <position position="1"/>
    </location>
</feature>
<evidence type="ECO:0000259" key="1">
    <source>
        <dbReference type="PROSITE" id="PS51886"/>
    </source>
</evidence>
<proteinExistence type="predicted"/>
<comment type="caution">
    <text evidence="2">The sequence shown here is derived from an EMBL/GenBank/DDBJ whole genome shotgun (WGS) entry which is preliminary data.</text>
</comment>
<dbReference type="Gene3D" id="3.30.710.10">
    <property type="entry name" value="Potassium Channel Kv1.1, Chain A"/>
    <property type="match status" value="1"/>
</dbReference>
<evidence type="ECO:0000313" key="3">
    <source>
        <dbReference type="Proteomes" id="UP000789901"/>
    </source>
</evidence>